<dbReference type="NCBIfam" id="TIGR04460">
    <property type="entry name" value="endura_MppR"/>
    <property type="match status" value="1"/>
</dbReference>
<gene>
    <name evidence="1" type="primary">mppR</name>
    <name evidence="1" type="ORF">ACFQ08_10880</name>
</gene>
<dbReference type="Proteomes" id="UP001597024">
    <property type="component" value="Unassembled WGS sequence"/>
</dbReference>
<comment type="caution">
    <text evidence="1">The sequence shown here is derived from an EMBL/GenBank/DDBJ whole genome shotgun (WGS) entry which is preliminary data.</text>
</comment>
<dbReference type="InterPro" id="IPR023375">
    <property type="entry name" value="ADC_dom_sf"/>
</dbReference>
<dbReference type="Gene3D" id="2.40.400.10">
    <property type="entry name" value="Acetoacetate decarboxylase-like"/>
    <property type="match status" value="1"/>
</dbReference>
<sequence>MLSTSHDRNAVPSTGPFGYSLPLSPSGQASMLTPPPWHFSGEVIMVEYRVDPAAAARFLPPGLTLGADPGAAAAVFAEWQWCSASGEELAEPASNQFAEFLVLIGCEREGVPVARCPYAWVDQVVPLVRGWVQGMPKQFGVVHQSRATAVGRGGPRLAPGGRFHGSLSVNGRRAVEAAVTLNGRTDAKPFLHTVPLAHTLVFPDWASTGAGRPTLVASEVTDVEFSDVWKGEAELRFLDVLGEDFAELFPVETGDGYVFSYSETLCGGRIL</sequence>
<evidence type="ECO:0000313" key="1">
    <source>
        <dbReference type="EMBL" id="MFD0885051.1"/>
    </source>
</evidence>
<reference evidence="2" key="1">
    <citation type="journal article" date="2019" name="Int. J. Syst. Evol. Microbiol.">
        <title>The Global Catalogue of Microorganisms (GCM) 10K type strain sequencing project: providing services to taxonomists for standard genome sequencing and annotation.</title>
        <authorList>
            <consortium name="The Broad Institute Genomics Platform"/>
            <consortium name="The Broad Institute Genome Sequencing Center for Infectious Disease"/>
            <person name="Wu L."/>
            <person name="Ma J."/>
        </authorList>
    </citation>
    <scope>NUCLEOTIDE SEQUENCE [LARGE SCALE GENOMIC DNA]</scope>
    <source>
        <strain evidence="2">CCUG 62974</strain>
    </source>
</reference>
<organism evidence="1 2">
    <name type="scientific">Streptosporangium algeriense</name>
    <dbReference type="NCBI Taxonomy" id="1682748"/>
    <lineage>
        <taxon>Bacteria</taxon>
        <taxon>Bacillati</taxon>
        <taxon>Actinomycetota</taxon>
        <taxon>Actinomycetes</taxon>
        <taxon>Streptosporangiales</taxon>
        <taxon>Streptosporangiaceae</taxon>
        <taxon>Streptosporangium</taxon>
    </lineage>
</organism>
<name>A0ABW3DQI2_9ACTN</name>
<protein>
    <submittedName>
        <fullName evidence="1">Enduracididine biosynthesis enzyme MppR</fullName>
    </submittedName>
</protein>
<dbReference type="Pfam" id="PF06314">
    <property type="entry name" value="ADC"/>
    <property type="match status" value="1"/>
</dbReference>
<accession>A0ABW3DQI2</accession>
<evidence type="ECO:0000313" key="2">
    <source>
        <dbReference type="Proteomes" id="UP001597024"/>
    </source>
</evidence>
<dbReference type="InterPro" id="IPR010451">
    <property type="entry name" value="Acetoacetate_decarboxylase"/>
</dbReference>
<dbReference type="SUPFAM" id="SSF160104">
    <property type="entry name" value="Acetoacetate decarboxylase-like"/>
    <property type="match status" value="1"/>
</dbReference>
<dbReference type="InterPro" id="IPR031022">
    <property type="entry name" value="Endura_MppR"/>
</dbReference>
<keyword evidence="2" id="KW-1185">Reference proteome</keyword>
<dbReference type="EMBL" id="JBHTHX010000278">
    <property type="protein sequence ID" value="MFD0885051.1"/>
    <property type="molecule type" value="Genomic_DNA"/>
</dbReference>
<proteinExistence type="predicted"/>